<organism evidence="2 3">
    <name type="scientific">Ceratopteris richardii</name>
    <name type="common">Triangle waterfern</name>
    <dbReference type="NCBI Taxonomy" id="49495"/>
    <lineage>
        <taxon>Eukaryota</taxon>
        <taxon>Viridiplantae</taxon>
        <taxon>Streptophyta</taxon>
        <taxon>Embryophyta</taxon>
        <taxon>Tracheophyta</taxon>
        <taxon>Polypodiopsida</taxon>
        <taxon>Polypodiidae</taxon>
        <taxon>Polypodiales</taxon>
        <taxon>Pteridineae</taxon>
        <taxon>Pteridaceae</taxon>
        <taxon>Parkerioideae</taxon>
        <taxon>Ceratopteris</taxon>
    </lineage>
</organism>
<dbReference type="Proteomes" id="UP000825935">
    <property type="component" value="Chromosome 37"/>
</dbReference>
<feature type="coiled-coil region" evidence="1">
    <location>
        <begin position="647"/>
        <end position="724"/>
    </location>
</feature>
<name>A0A8T2QA43_CERRI</name>
<reference evidence="2" key="1">
    <citation type="submission" date="2021-08" db="EMBL/GenBank/DDBJ databases">
        <title>WGS assembly of Ceratopteris richardii.</title>
        <authorList>
            <person name="Marchant D.B."/>
            <person name="Chen G."/>
            <person name="Jenkins J."/>
            <person name="Shu S."/>
            <person name="Leebens-Mack J."/>
            <person name="Grimwood J."/>
            <person name="Schmutz J."/>
            <person name="Soltis P."/>
            <person name="Soltis D."/>
            <person name="Chen Z.-H."/>
        </authorList>
    </citation>
    <scope>NUCLEOTIDE SEQUENCE</scope>
    <source>
        <strain evidence="2">Whitten #5841</strain>
        <tissue evidence="2">Leaf</tissue>
    </source>
</reference>
<dbReference type="AlphaFoldDB" id="A0A8T2QA43"/>
<dbReference type="Gene3D" id="1.20.5.340">
    <property type="match status" value="1"/>
</dbReference>
<evidence type="ECO:0000313" key="3">
    <source>
        <dbReference type="Proteomes" id="UP000825935"/>
    </source>
</evidence>
<evidence type="ECO:0000256" key="1">
    <source>
        <dbReference type="SAM" id="Coils"/>
    </source>
</evidence>
<protein>
    <submittedName>
        <fullName evidence="2">Uncharacterized protein</fullName>
    </submittedName>
</protein>
<feature type="coiled-coil region" evidence="1">
    <location>
        <begin position="359"/>
        <end position="386"/>
    </location>
</feature>
<accession>A0A8T2QA43</accession>
<gene>
    <name evidence="2" type="ORF">KP509_37G052800</name>
</gene>
<keyword evidence="3" id="KW-1185">Reference proteome</keyword>
<dbReference type="EMBL" id="CM035442">
    <property type="protein sequence ID" value="KAH7280121.1"/>
    <property type="molecule type" value="Genomic_DNA"/>
</dbReference>
<evidence type="ECO:0000313" key="2">
    <source>
        <dbReference type="EMBL" id="KAH7280121.1"/>
    </source>
</evidence>
<keyword evidence="1" id="KW-0175">Coiled coil</keyword>
<dbReference type="OrthoDB" id="1905742at2759"/>
<feature type="coiled-coil region" evidence="1">
    <location>
        <begin position="870"/>
        <end position="933"/>
    </location>
</feature>
<proteinExistence type="predicted"/>
<comment type="caution">
    <text evidence="2">The sequence shown here is derived from an EMBL/GenBank/DDBJ whole genome shotgun (WGS) entry which is preliminary data.</text>
</comment>
<sequence length="1100" mass="124753">MLSVVCLSFIQLPRNPHEQGAERMAMEARTATAPSLPQQRGALFLSLLAPASARIPCAHGANNKLIGKSWTIAHASLGHSNSGDRNGMESNFLEEIDALIGCFEQLKDALDSSSSSGVGLDVRKHAEHVLERLYVLRRTANEASRSPGPRVATQLIASFRALQRECGSLENIVRLATEAGPVAIGQESNNQGKGGLAVVEQNSIAPTNVDSDVVDPDAEQKQDDETYVEVLSGPKYIMSSLSSEGSSKMASIRAEIERRVMEQLSKKRDSYQINRSSSDSFEETVNIGKRNSVSSISQRSFQDEDVTDDMLLSGKRPIEKVVEGPEPSELQALNAMHNKQGMENEKRKRETESTENISLEVHGQMVKDLEKKLLELKGELLNVIDDLEKSKLTLLELKKQQMNEQSGLSDKVLEIEEVLFSLKDQLSQVKYDVEEREDTLLSLKQLTVEQRESSKKINNLSGELMKRLTEEQLNNSLQEMKQSLKYTQDGFVSLGFDFDKTKTDLATVHKEQKRVHEEIHARIMALEIRICENEDTLKGFNLQSVISELQTVKIELDTLQDSQMHEQTLLSDLQAKMNHIVFSLKSNDQQIKDILSEVGYRVKEQEMKDAFKKFMDEIGKQILGVQGEMQCIRSEQAKTMALLGSLQEEWKSDRTGLEAQVADLEANLANLKLEQNHCVLEELSSIKRKVNELQNEQNYEKSFITNLQNRFTTLENQVSSLSKKISEDIEAQKQNLLQEVHPSVEKLQRDLCTQQADWIEEQKAHNMEFQTQIRNVKDKLSCLEAIQSQGLSEVSSVNEKLVDLQQERNLWKASDADARKQMVELENKLIGIFKEMDENVKSQKQSLLEEVRFLVDEIIRHSSFGQNYVEKEWEAEHRELMIQLKGLEDKIASLEILQNQTASTKIPNIEATLGNLQEEQRQERSLISEAQSQLVLLENRMLDPQRQTSDDTELLKEQILEEVRILVNELLRNPSLHESKDIIQSASVQKYIAITENFDYNEPKSSRQESSRIIEKTDAPEILQPVETQRALDKGTASLEAFFTVMGHLIREELKRMDHASVECLPYTKLQESAVFEDSPPGHIEQPFFCAKLVHFQVMA</sequence>